<dbReference type="RefSeq" id="WP_255923012.1">
    <property type="nucleotide sequence ID" value="NZ_JANFNG010000028.1"/>
</dbReference>
<feature type="transmembrane region" description="Helical" evidence="1">
    <location>
        <begin position="39"/>
        <end position="59"/>
    </location>
</feature>
<sequence>MSRMNEGTTTTRARAGGSATADVWLVMKRETAARVANRAYIIGTLLNIAVILGLLYFFAPSQSDEHHATATVAVTGP</sequence>
<keyword evidence="3" id="KW-1185">Reference proteome</keyword>
<evidence type="ECO:0000313" key="2">
    <source>
        <dbReference type="EMBL" id="MCQ4083977.1"/>
    </source>
</evidence>
<keyword evidence="1" id="KW-0812">Transmembrane</keyword>
<proteinExistence type="predicted"/>
<dbReference type="EMBL" id="JANFNG010000028">
    <property type="protein sequence ID" value="MCQ4083977.1"/>
    <property type="molecule type" value="Genomic_DNA"/>
</dbReference>
<organism evidence="2 3">
    <name type="scientific">Streptomyces humicola</name>
    <dbReference type="NCBI Taxonomy" id="2953240"/>
    <lineage>
        <taxon>Bacteria</taxon>
        <taxon>Bacillati</taxon>
        <taxon>Actinomycetota</taxon>
        <taxon>Actinomycetes</taxon>
        <taxon>Kitasatosporales</taxon>
        <taxon>Streptomycetaceae</taxon>
        <taxon>Streptomyces</taxon>
    </lineage>
</organism>
<evidence type="ECO:0000313" key="3">
    <source>
        <dbReference type="Proteomes" id="UP001057702"/>
    </source>
</evidence>
<keyword evidence="1" id="KW-1133">Transmembrane helix</keyword>
<evidence type="ECO:0008006" key="4">
    <source>
        <dbReference type="Google" id="ProtNLM"/>
    </source>
</evidence>
<gene>
    <name evidence="2" type="ORF">NGB36_26165</name>
</gene>
<reference evidence="2" key="1">
    <citation type="submission" date="2022-06" db="EMBL/GenBank/DDBJ databases">
        <title>Draft genome sequence of Streptomyces sp. RB6PN25 isolated from peat swamp forest in Thailand.</title>
        <authorList>
            <person name="Duangmal K."/>
            <person name="Klaysubun C."/>
        </authorList>
    </citation>
    <scope>NUCLEOTIDE SEQUENCE</scope>
    <source>
        <strain evidence="2">RB6PN25</strain>
    </source>
</reference>
<name>A0ABT1Q5E0_9ACTN</name>
<comment type="caution">
    <text evidence="2">The sequence shown here is derived from an EMBL/GenBank/DDBJ whole genome shotgun (WGS) entry which is preliminary data.</text>
</comment>
<keyword evidence="1" id="KW-0472">Membrane</keyword>
<accession>A0ABT1Q5E0</accession>
<dbReference type="Proteomes" id="UP001057702">
    <property type="component" value="Unassembled WGS sequence"/>
</dbReference>
<protein>
    <recommendedName>
        <fullName evidence="4">ABC transporter permease</fullName>
    </recommendedName>
</protein>
<evidence type="ECO:0000256" key="1">
    <source>
        <dbReference type="SAM" id="Phobius"/>
    </source>
</evidence>